<dbReference type="Pfam" id="PF13640">
    <property type="entry name" value="2OG-FeII_Oxy_3"/>
    <property type="match status" value="1"/>
</dbReference>
<dbReference type="InterPro" id="IPR044862">
    <property type="entry name" value="Pro_4_hyd_alph_FE2OG_OXY"/>
</dbReference>
<dbReference type="GO" id="GO:0008198">
    <property type="term" value="F:ferrous iron binding"/>
    <property type="evidence" value="ECO:0007669"/>
    <property type="project" value="TreeGrafter"/>
</dbReference>
<dbReference type="Proteomes" id="UP000001396">
    <property type="component" value="Unassembled WGS sequence"/>
</dbReference>
<dbReference type="STRING" id="670386.D3BP68"/>
<dbReference type="GO" id="GO:0071456">
    <property type="term" value="P:cellular response to hypoxia"/>
    <property type="evidence" value="ECO:0007669"/>
    <property type="project" value="TreeGrafter"/>
</dbReference>
<protein>
    <recommendedName>
        <fullName evidence="3">Prolyl 4-hydroxylase alpha subunit Fe(2+) 2OG dioxygenase domain-containing protein</fullName>
    </recommendedName>
</protein>
<evidence type="ECO:0000256" key="1">
    <source>
        <dbReference type="ARBA" id="ARBA00022896"/>
    </source>
</evidence>
<keyword evidence="1" id="KW-0847">Vitamin C</keyword>
<feature type="compositionally biased region" description="Low complexity" evidence="2">
    <location>
        <begin position="17"/>
        <end position="44"/>
    </location>
</feature>
<dbReference type="EMBL" id="ADBJ01000044">
    <property type="protein sequence ID" value="EFA77078.1"/>
    <property type="molecule type" value="Genomic_DNA"/>
</dbReference>
<dbReference type="PANTHER" id="PTHR12907">
    <property type="entry name" value="EGL NINE HOMOLOG-RELATED"/>
    <property type="match status" value="1"/>
</dbReference>
<evidence type="ECO:0000313" key="4">
    <source>
        <dbReference type="EMBL" id="EFA77078.1"/>
    </source>
</evidence>
<dbReference type="RefSeq" id="XP_020429207.1">
    <property type="nucleotide sequence ID" value="XM_020580620.1"/>
</dbReference>
<feature type="compositionally biased region" description="Low complexity" evidence="2">
    <location>
        <begin position="55"/>
        <end position="71"/>
    </location>
</feature>
<accession>D3BP68</accession>
<keyword evidence="5" id="KW-1185">Reference proteome</keyword>
<gene>
    <name evidence="4" type="ORF">PPL_09831</name>
</gene>
<comment type="caution">
    <text evidence="4">The sequence shown here is derived from an EMBL/GenBank/DDBJ whole genome shotgun (WGS) entry which is preliminary data.</text>
</comment>
<dbReference type="FunCoup" id="D3BP68">
    <property type="interactions" value="77"/>
</dbReference>
<organism evidence="4 5">
    <name type="scientific">Heterostelium pallidum (strain ATCC 26659 / Pp 5 / PN500)</name>
    <name type="common">Cellular slime mold</name>
    <name type="synonym">Polysphondylium pallidum</name>
    <dbReference type="NCBI Taxonomy" id="670386"/>
    <lineage>
        <taxon>Eukaryota</taxon>
        <taxon>Amoebozoa</taxon>
        <taxon>Evosea</taxon>
        <taxon>Eumycetozoa</taxon>
        <taxon>Dictyostelia</taxon>
        <taxon>Acytosteliales</taxon>
        <taxon>Acytosteliaceae</taxon>
        <taxon>Heterostelium</taxon>
    </lineage>
</organism>
<feature type="region of interest" description="Disordered" evidence="2">
    <location>
        <begin position="15"/>
        <end position="71"/>
    </location>
</feature>
<name>D3BP68_HETP5</name>
<sequence length="267" mass="29906">MIRLVKFSGDGIIHRVNNNSNSENVDKNNSISDSNINKNESNNVCLNGVKHKDNNNNSNSNNSSSNSSSSSNKAILDLINGIGKTNINGNNNNNNNSDDDDNSNNKKIGDKFIDLTNDIDCSKLSFFNKDQLSQLESKGYLVIDNYIGEELLRAAKLESMSLYSAGNKLREAARRVQARRFNWRIAHSHSWPSTNRVVDTSSTKTRSSAVTIWKTEDAGQLRLHLFGEHIDIDPLGDRLLIFLSEYVPHEVLVSNANERIAITSWFY</sequence>
<reference evidence="4 5" key="1">
    <citation type="journal article" date="2011" name="Genome Res.">
        <title>Phylogeny-wide analysis of social amoeba genomes highlights ancient origins for complex intercellular communication.</title>
        <authorList>
            <person name="Heidel A.J."/>
            <person name="Lawal H.M."/>
            <person name="Felder M."/>
            <person name="Schilde C."/>
            <person name="Helps N.R."/>
            <person name="Tunggal B."/>
            <person name="Rivero F."/>
            <person name="John U."/>
            <person name="Schleicher M."/>
            <person name="Eichinger L."/>
            <person name="Platzer M."/>
            <person name="Noegel A.A."/>
            <person name="Schaap P."/>
            <person name="Gloeckner G."/>
        </authorList>
    </citation>
    <scope>NUCLEOTIDE SEQUENCE [LARGE SCALE GENOMIC DNA]</scope>
    <source>
        <strain evidence="5">ATCC 26659 / Pp 5 / PN500</strain>
    </source>
</reference>
<dbReference type="GO" id="GO:0031418">
    <property type="term" value="F:L-ascorbic acid binding"/>
    <property type="evidence" value="ECO:0007669"/>
    <property type="project" value="UniProtKB-KW"/>
</dbReference>
<proteinExistence type="predicted"/>
<evidence type="ECO:0000313" key="5">
    <source>
        <dbReference type="Proteomes" id="UP000001396"/>
    </source>
</evidence>
<feature type="domain" description="Prolyl 4-hydroxylase alpha subunit Fe(2+) 2OG dioxygenase" evidence="3">
    <location>
        <begin position="213"/>
        <end position="267"/>
    </location>
</feature>
<dbReference type="InterPro" id="IPR051559">
    <property type="entry name" value="HIF_prolyl_hydroxylases"/>
</dbReference>
<dbReference type="InParanoid" id="D3BP68"/>
<evidence type="ECO:0000256" key="2">
    <source>
        <dbReference type="SAM" id="MobiDB-lite"/>
    </source>
</evidence>
<dbReference type="Gene3D" id="2.60.120.620">
    <property type="entry name" value="q2cbj1_9rhob like domain"/>
    <property type="match status" value="1"/>
</dbReference>
<dbReference type="PANTHER" id="PTHR12907:SF26">
    <property type="entry name" value="HIF PROLYL HYDROXYLASE, ISOFORM C"/>
    <property type="match status" value="1"/>
</dbReference>
<dbReference type="AlphaFoldDB" id="D3BP68"/>
<evidence type="ECO:0000259" key="3">
    <source>
        <dbReference type="Pfam" id="PF13640"/>
    </source>
</evidence>
<dbReference type="GO" id="GO:0031543">
    <property type="term" value="F:peptidyl-proline dioxygenase activity"/>
    <property type="evidence" value="ECO:0007669"/>
    <property type="project" value="TreeGrafter"/>
</dbReference>
<dbReference type="GeneID" id="31365303"/>